<evidence type="ECO:0000313" key="2">
    <source>
        <dbReference type="Proteomes" id="UP000729402"/>
    </source>
</evidence>
<reference evidence="1" key="1">
    <citation type="journal article" date="2021" name="bioRxiv">
        <title>Whole Genome Assembly and Annotation of Northern Wild Rice, Zizania palustris L., Supports a Whole Genome Duplication in the Zizania Genus.</title>
        <authorList>
            <person name="Haas M."/>
            <person name="Kono T."/>
            <person name="Macchietto M."/>
            <person name="Millas R."/>
            <person name="McGilp L."/>
            <person name="Shao M."/>
            <person name="Duquette J."/>
            <person name="Hirsch C.N."/>
            <person name="Kimball J."/>
        </authorList>
    </citation>
    <scope>NUCLEOTIDE SEQUENCE</scope>
    <source>
        <tissue evidence="1">Fresh leaf tissue</tissue>
    </source>
</reference>
<organism evidence="1 2">
    <name type="scientific">Zizania palustris</name>
    <name type="common">Northern wild rice</name>
    <dbReference type="NCBI Taxonomy" id="103762"/>
    <lineage>
        <taxon>Eukaryota</taxon>
        <taxon>Viridiplantae</taxon>
        <taxon>Streptophyta</taxon>
        <taxon>Embryophyta</taxon>
        <taxon>Tracheophyta</taxon>
        <taxon>Spermatophyta</taxon>
        <taxon>Magnoliopsida</taxon>
        <taxon>Liliopsida</taxon>
        <taxon>Poales</taxon>
        <taxon>Poaceae</taxon>
        <taxon>BOP clade</taxon>
        <taxon>Oryzoideae</taxon>
        <taxon>Oryzeae</taxon>
        <taxon>Zizaniinae</taxon>
        <taxon>Zizania</taxon>
    </lineage>
</organism>
<keyword evidence="2" id="KW-1185">Reference proteome</keyword>
<reference evidence="1" key="2">
    <citation type="submission" date="2021-02" db="EMBL/GenBank/DDBJ databases">
        <authorList>
            <person name="Kimball J.A."/>
            <person name="Haas M.W."/>
            <person name="Macchietto M."/>
            <person name="Kono T."/>
            <person name="Duquette J."/>
            <person name="Shao M."/>
        </authorList>
    </citation>
    <scope>NUCLEOTIDE SEQUENCE</scope>
    <source>
        <tissue evidence="1">Fresh leaf tissue</tissue>
    </source>
</reference>
<dbReference type="Proteomes" id="UP000729402">
    <property type="component" value="Unassembled WGS sequence"/>
</dbReference>
<dbReference type="AlphaFoldDB" id="A0A8J5RCV2"/>
<dbReference type="EMBL" id="JAAALK010001410">
    <property type="protein sequence ID" value="KAG8042940.1"/>
    <property type="molecule type" value="Genomic_DNA"/>
</dbReference>
<name>A0A8J5RCV2_ZIZPA</name>
<accession>A0A8J5RCV2</accession>
<evidence type="ECO:0000313" key="1">
    <source>
        <dbReference type="EMBL" id="KAG8042940.1"/>
    </source>
</evidence>
<protein>
    <submittedName>
        <fullName evidence="1">Uncharacterized protein</fullName>
    </submittedName>
</protein>
<sequence length="68" mass="7361">MKSRMTPPTAARSRVSCGGRAYVGAMMPVAGDAREEARSTTHVRDQQAPGFPTEIDANAMLIAWVLDR</sequence>
<comment type="caution">
    <text evidence="1">The sequence shown here is derived from an EMBL/GenBank/DDBJ whole genome shotgun (WGS) entry which is preliminary data.</text>
</comment>
<gene>
    <name evidence="1" type="ORF">GUJ93_ZPchr0465g6471</name>
</gene>
<proteinExistence type="predicted"/>